<dbReference type="GO" id="GO:0075732">
    <property type="term" value="P:viral penetration into host nucleus"/>
    <property type="evidence" value="ECO:0007669"/>
    <property type="project" value="UniProtKB-KW"/>
</dbReference>
<keyword evidence="6" id="KW-1164">Virus endocytosis by host</keyword>
<dbReference type="GO" id="GO:0043657">
    <property type="term" value="C:host cell"/>
    <property type="evidence" value="ECO:0007669"/>
    <property type="project" value="GOC"/>
</dbReference>
<keyword evidence="2" id="KW-0167">Capsid protein</keyword>
<evidence type="ECO:0000256" key="2">
    <source>
        <dbReference type="ARBA" id="ARBA00022431"/>
    </source>
</evidence>
<keyword evidence="5" id="KW-1161">Viral attachment to host cell</keyword>
<keyword evidence="2" id="KW-1140">T=1 icosahedral capsid protein</keyword>
<dbReference type="EMBL" id="MZ556223">
    <property type="protein sequence ID" value="UBJ25963.1"/>
    <property type="molecule type" value="Genomic_DNA"/>
</dbReference>
<evidence type="ECO:0000313" key="8">
    <source>
        <dbReference type="EMBL" id="UBJ25963.1"/>
    </source>
</evidence>
<keyword evidence="2" id="KW-0946">Virion</keyword>
<proteinExistence type="inferred from homology"/>
<comment type="similarity">
    <text evidence="1">Belongs to the circoviridae capsid protein family.</text>
</comment>
<evidence type="ECO:0000256" key="5">
    <source>
        <dbReference type="ARBA" id="ARBA00022804"/>
    </source>
</evidence>
<dbReference type="GO" id="GO:0039615">
    <property type="term" value="C:T=1 icosahedral viral capsid"/>
    <property type="evidence" value="ECO:0007669"/>
    <property type="project" value="UniProtKB-KW"/>
</dbReference>
<reference evidence="8" key="1">
    <citation type="submission" date="2021-07" db="EMBL/GenBank/DDBJ databases">
        <title>Communication and adaptive evolution of viruses within giant pandas and their associated organisms in a local ecological environment.</title>
        <authorList>
            <person name="Zhao M."/>
            <person name="Liu S."/>
            <person name="Zhang W."/>
        </authorList>
    </citation>
    <scope>NUCLEOTIDE SEQUENCE</scope>
    <source>
        <strain evidence="8">Mointe135cress01-8</strain>
    </source>
</reference>
<evidence type="ECO:0000256" key="1">
    <source>
        <dbReference type="ARBA" id="ARBA00010301"/>
    </source>
</evidence>
<evidence type="ECO:0000256" key="6">
    <source>
        <dbReference type="ARBA" id="ARBA00022890"/>
    </source>
</evidence>
<sequence length="252" mass="30153">MATRYGRGYRRTRGYKRRYSKRRHYGYRTRRTRHRTWSRRNRSAVVCLTQEFNYQFKYQNTDKPFKAFSFSPPEMPGFKDYQTVYSHFRILKAKIIMATQYLGFDGIAQTNYLVVGSRPFAASMRPLKQYPVAEDHYVPLATEDELRQSKYQRMHYPNTTSQCISATFYPYTLVGTMGPTQYQGETFIWQRIWEAKKWMPFTWAWEPPSSSEQSLRYFGPYVVRNYANSSSISAPDQMNIQLKVWYQFKGQK</sequence>
<evidence type="ECO:0000256" key="4">
    <source>
        <dbReference type="ARBA" id="ARBA00022595"/>
    </source>
</evidence>
<comment type="subunit">
    <text evidence="7">Homomultimer. Assembles in the nucleus, presumably in an immature form, then migrates to the cytoplasm once assembled as mature virion. Interacts with Rep; this interaction relocates Rep into the nucleus.</text>
</comment>
<organism evidence="8">
    <name type="scientific">Sichuan rat gut-associated circular DNA virus 2</name>
    <dbReference type="NCBI Taxonomy" id="2863987"/>
    <lineage>
        <taxon>Viruses</taxon>
        <taxon>Monodnaviria</taxon>
        <taxon>Shotokuvirae</taxon>
        <taxon>Cressdnaviricota</taxon>
    </lineage>
</organism>
<dbReference type="GO" id="GO:0019062">
    <property type="term" value="P:virion attachment to host cell"/>
    <property type="evidence" value="ECO:0007669"/>
    <property type="project" value="UniProtKB-KW"/>
</dbReference>
<dbReference type="InterPro" id="IPR003383">
    <property type="entry name" value="Circovirus_capsid"/>
</dbReference>
<protein>
    <submittedName>
        <fullName evidence="8">Capsid protein</fullName>
    </submittedName>
</protein>
<evidence type="ECO:0000256" key="7">
    <source>
        <dbReference type="ARBA" id="ARBA00046863"/>
    </source>
</evidence>
<dbReference type="Pfam" id="PF02443">
    <property type="entry name" value="Circo_capsid"/>
    <property type="match status" value="1"/>
</dbReference>
<evidence type="ECO:0000256" key="3">
    <source>
        <dbReference type="ARBA" id="ARBA00022524"/>
    </source>
</evidence>
<keyword evidence="4" id="KW-1162">Viral penetration into host cytoplasm</keyword>
<keyword evidence="5" id="KW-0945">Host-virus interaction</keyword>
<keyword evidence="5" id="KW-1160">Virus entry into host cell</keyword>
<name>A0A8K1HHH8_9VIRU</name>
<keyword evidence="3" id="KW-1163">Viral penetration into host nucleus</keyword>
<accession>A0A8K1HHH8</accession>
<dbReference type="GO" id="GO:0075509">
    <property type="term" value="P:endocytosis involved in viral entry into host cell"/>
    <property type="evidence" value="ECO:0007669"/>
    <property type="project" value="UniProtKB-KW"/>
</dbReference>
<dbReference type="GO" id="GO:0019069">
    <property type="term" value="P:viral capsid assembly"/>
    <property type="evidence" value="ECO:0007669"/>
    <property type="project" value="InterPro"/>
</dbReference>